<gene>
    <name evidence="3" type="ORF">OBRU01_06943</name>
</gene>
<reference evidence="3 4" key="1">
    <citation type="journal article" date="2015" name="Genome Biol. Evol.">
        <title>The genome of winter moth (Operophtera brumata) provides a genomic perspective on sexual dimorphism and phenology.</title>
        <authorList>
            <person name="Derks M.F."/>
            <person name="Smit S."/>
            <person name="Salis L."/>
            <person name="Schijlen E."/>
            <person name="Bossers A."/>
            <person name="Mateman C."/>
            <person name="Pijl A.S."/>
            <person name="de Ridder D."/>
            <person name="Groenen M.A."/>
            <person name="Visser M.E."/>
            <person name="Megens H.J."/>
        </authorList>
    </citation>
    <scope>NUCLEOTIDE SEQUENCE [LARGE SCALE GENOMIC DNA]</scope>
    <source>
        <strain evidence="3">WM2013NL</strain>
        <tissue evidence="3">Head and thorax</tissue>
    </source>
</reference>
<organism evidence="3 4">
    <name type="scientific">Operophtera brumata</name>
    <name type="common">Winter moth</name>
    <name type="synonym">Phalaena brumata</name>
    <dbReference type="NCBI Taxonomy" id="104452"/>
    <lineage>
        <taxon>Eukaryota</taxon>
        <taxon>Metazoa</taxon>
        <taxon>Ecdysozoa</taxon>
        <taxon>Arthropoda</taxon>
        <taxon>Hexapoda</taxon>
        <taxon>Insecta</taxon>
        <taxon>Pterygota</taxon>
        <taxon>Neoptera</taxon>
        <taxon>Endopterygota</taxon>
        <taxon>Lepidoptera</taxon>
        <taxon>Glossata</taxon>
        <taxon>Ditrysia</taxon>
        <taxon>Geometroidea</taxon>
        <taxon>Geometridae</taxon>
        <taxon>Larentiinae</taxon>
        <taxon>Operophtera</taxon>
    </lineage>
</organism>
<dbReference type="Gene3D" id="3.30.450.20">
    <property type="entry name" value="PAS domain"/>
    <property type="match status" value="1"/>
</dbReference>
<dbReference type="InterPro" id="IPR013680">
    <property type="entry name" value="VDCC_a2/dsu"/>
</dbReference>
<protein>
    <recommendedName>
        <fullName evidence="2">Voltage-dependent calcium channel alpha-2/delta subunit conserved region domain-containing protein</fullName>
    </recommendedName>
</protein>
<dbReference type="AlphaFoldDB" id="A0A0L7LAP2"/>
<dbReference type="EMBL" id="JTDY01001946">
    <property type="protein sequence ID" value="KOB72469.1"/>
    <property type="molecule type" value="Genomic_DNA"/>
</dbReference>
<dbReference type="GO" id="GO:0005891">
    <property type="term" value="C:voltage-gated calcium channel complex"/>
    <property type="evidence" value="ECO:0007669"/>
    <property type="project" value="TreeGrafter"/>
</dbReference>
<evidence type="ECO:0000313" key="4">
    <source>
        <dbReference type="Proteomes" id="UP000037510"/>
    </source>
</evidence>
<dbReference type="PANTHER" id="PTHR10166:SF63">
    <property type="entry name" value="STRAIGHTJACKET, ISOFORM C"/>
    <property type="match status" value="1"/>
</dbReference>
<evidence type="ECO:0000256" key="1">
    <source>
        <dbReference type="SAM" id="MobiDB-lite"/>
    </source>
</evidence>
<feature type="compositionally biased region" description="Basic and acidic residues" evidence="1">
    <location>
        <begin position="307"/>
        <end position="332"/>
    </location>
</feature>
<dbReference type="STRING" id="104452.A0A0L7LAP2"/>
<sequence length="779" mass="90905">MTNSRLGRLMGFQLKDPKVADYLWEQRERAEQKERFVSQRQDKNLFNSEKEQHRRWKITQMKQGQYSEIGNSNYQLMTSVSMPVYDLRHNEMRIARLLGVAGTDVALSEIQTLMTPYKIGVNGYAFIVTNNGYILIHPDLRPVFQQILKPSYNSVDMLEVELFDDDRGPRNFSKELNTLRKDIIDQNTGNQMMNVKYHLEDMKRISRVKRHFYWTGIADSPFTLVVTLPENYGRHRITPPPTDDIHRLSLTSKNISAKQYLLDKWSVHPDWLYCRRYGHTFSTPEEELLYFLERVAKPGWRWPAKPRPPEHHKNKAGHEKHNGAPEGKEKGKVPTSTPRNEYYCKYQFYSTDIKRHLPVTEFNESFCSGDHGLMQALIYDARNTAWFNKSISDSASEEKASEFIQRFGYIFPRAIDEVWYRRAVEQHSVDPLSYVYSTELNTEKFPLNVSLATVTAAHAVFHGDGHRKAPAAVVGFQFKHDRLAEWFSNITSSCEHNKECTTCLHDNWDCYLVDNHGWIIVSKDENVTGQFFGKVRPDIMMKLVAEDVYKPIHIVDYQAVCFRDKKTTNPASMLLGPLENLRLVMAWFITTSVWLYNSITSGLAQELSYSLEDGLYQNYENDEENDPSNPKATNTRVVERDYEKLVLINRTRPTPCDREMYIYQLDYNNLDQKLNKQLKDCERPFYAQVVNYTNMMMVIVDANCPKVEVPILPVDPTEVNYNDTLPCFKHMHPLYRKQPKSCIRNHTEESNIDMCGRGSLLSQNQLWILLSIILRLQQI</sequence>
<name>A0A0L7LAP2_OPEBR</name>
<dbReference type="Proteomes" id="UP000037510">
    <property type="component" value="Unassembled WGS sequence"/>
</dbReference>
<comment type="caution">
    <text evidence="3">The sequence shown here is derived from an EMBL/GenBank/DDBJ whole genome shotgun (WGS) entry which is preliminary data.</text>
</comment>
<feature type="domain" description="Voltage-dependent calcium channel alpha-2/delta subunit conserved region" evidence="2">
    <location>
        <begin position="420"/>
        <end position="753"/>
    </location>
</feature>
<dbReference type="FunFam" id="3.30.450.20:FF:000057">
    <property type="entry name" value="Voltage-dependent calcium channel subunit alpha-2/delta-4"/>
    <property type="match status" value="1"/>
</dbReference>
<accession>A0A0L7LAP2</accession>
<dbReference type="PANTHER" id="PTHR10166">
    <property type="entry name" value="VOLTAGE-DEPENDENT CALCIUM CHANNEL SUBUNIT ALPHA-2/DELTA-RELATED"/>
    <property type="match status" value="1"/>
</dbReference>
<dbReference type="CDD" id="cd12912">
    <property type="entry name" value="PDC2_MCP_like"/>
    <property type="match status" value="1"/>
</dbReference>
<proteinExistence type="predicted"/>
<feature type="region of interest" description="Disordered" evidence="1">
    <location>
        <begin position="304"/>
        <end position="335"/>
    </location>
</feature>
<evidence type="ECO:0000259" key="2">
    <source>
        <dbReference type="Pfam" id="PF08473"/>
    </source>
</evidence>
<keyword evidence="4" id="KW-1185">Reference proteome</keyword>
<dbReference type="Pfam" id="PF08473">
    <property type="entry name" value="VGCC_alpha2"/>
    <property type="match status" value="1"/>
</dbReference>
<dbReference type="InterPro" id="IPR051173">
    <property type="entry name" value="Ca_channel_alpha-2/delta"/>
</dbReference>
<dbReference type="GO" id="GO:0005245">
    <property type="term" value="F:voltage-gated calcium channel activity"/>
    <property type="evidence" value="ECO:0007669"/>
    <property type="project" value="TreeGrafter"/>
</dbReference>
<evidence type="ECO:0000313" key="3">
    <source>
        <dbReference type="EMBL" id="KOB72469.1"/>
    </source>
</evidence>